<comment type="caution">
    <text evidence="1">The sequence shown here is derived from an EMBL/GenBank/DDBJ whole genome shotgun (WGS) entry which is preliminary data.</text>
</comment>
<organism evidence="1 2">
    <name type="scientific">Sphaerodactylus townsendi</name>
    <dbReference type="NCBI Taxonomy" id="933632"/>
    <lineage>
        <taxon>Eukaryota</taxon>
        <taxon>Metazoa</taxon>
        <taxon>Chordata</taxon>
        <taxon>Craniata</taxon>
        <taxon>Vertebrata</taxon>
        <taxon>Euteleostomi</taxon>
        <taxon>Lepidosauria</taxon>
        <taxon>Squamata</taxon>
        <taxon>Bifurcata</taxon>
        <taxon>Gekkota</taxon>
        <taxon>Sphaerodactylidae</taxon>
        <taxon>Sphaerodactylus</taxon>
    </lineage>
</organism>
<proteinExistence type="predicted"/>
<keyword evidence="2" id="KW-1185">Reference proteome</keyword>
<reference evidence="1" key="1">
    <citation type="submission" date="2021-08" db="EMBL/GenBank/DDBJ databases">
        <title>The first chromosome-level gecko genome reveals the dynamic sex chromosomes of Neotropical dwarf geckos (Sphaerodactylidae: Sphaerodactylus).</title>
        <authorList>
            <person name="Pinto B.J."/>
            <person name="Keating S.E."/>
            <person name="Gamble T."/>
        </authorList>
    </citation>
    <scope>NUCLEOTIDE SEQUENCE</scope>
    <source>
        <strain evidence="1">TG3544</strain>
    </source>
</reference>
<dbReference type="Proteomes" id="UP000827872">
    <property type="component" value="Linkage Group LG14"/>
</dbReference>
<evidence type="ECO:0000313" key="2">
    <source>
        <dbReference type="Proteomes" id="UP000827872"/>
    </source>
</evidence>
<gene>
    <name evidence="1" type="ORF">K3G42_014818</name>
</gene>
<protein>
    <submittedName>
        <fullName evidence="1">Uncharacterized protein</fullName>
    </submittedName>
</protein>
<dbReference type="EMBL" id="CM037627">
    <property type="protein sequence ID" value="KAH7989827.1"/>
    <property type="molecule type" value="Genomic_DNA"/>
</dbReference>
<sequence length="72" mass="7481">MSANTSSSAVPPKLKKLKSLSVEVGAKVSLKWPALGIPSRPTNGSKDGKELKRAKASGSNTEWKVSISVSAT</sequence>
<evidence type="ECO:0000313" key="1">
    <source>
        <dbReference type="EMBL" id="KAH7989827.1"/>
    </source>
</evidence>
<accession>A0ACB8ECP8</accession>
<name>A0ACB8ECP8_9SAUR</name>